<dbReference type="AlphaFoldDB" id="A0A1F6WQL7"/>
<sequence length="82" mass="8670">MCTVAYVVDGDDKKGPFGMPGHGGAVPKVNETIKAGESRDIEVVFDPNAHGPAGIGMIDRFVFIEDANGEKLQLEIKATVTP</sequence>
<accession>A0A1F6WQL7</accession>
<reference evidence="1 2" key="1">
    <citation type="journal article" date="2016" name="Nat. Commun.">
        <title>Thousands of microbial genomes shed light on interconnected biogeochemical processes in an aquifer system.</title>
        <authorList>
            <person name="Anantharaman K."/>
            <person name="Brown C.T."/>
            <person name="Hug L.A."/>
            <person name="Sharon I."/>
            <person name="Castelle C.J."/>
            <person name="Probst A.J."/>
            <person name="Thomas B.C."/>
            <person name="Singh A."/>
            <person name="Wilkins M.J."/>
            <person name="Karaoz U."/>
            <person name="Brodie E.L."/>
            <person name="Williams K.H."/>
            <person name="Hubbard S.S."/>
            <person name="Banfield J.F."/>
        </authorList>
    </citation>
    <scope>NUCLEOTIDE SEQUENCE [LARGE SCALE GENOMIC DNA]</scope>
</reference>
<protein>
    <submittedName>
        <fullName evidence="1">Uncharacterized protein</fullName>
    </submittedName>
</protein>
<organism evidence="1 2">
    <name type="scientific">Candidatus Nomurabacteria bacterium RIFCSPLOWO2_01_FULL_36_10b</name>
    <dbReference type="NCBI Taxonomy" id="1801766"/>
    <lineage>
        <taxon>Bacteria</taxon>
        <taxon>Candidatus Nomuraibacteriota</taxon>
    </lineage>
</organism>
<dbReference type="STRING" id="1801766.A2997_02215"/>
<comment type="caution">
    <text evidence="1">The sequence shown here is derived from an EMBL/GenBank/DDBJ whole genome shotgun (WGS) entry which is preliminary data.</text>
</comment>
<evidence type="ECO:0000313" key="2">
    <source>
        <dbReference type="Proteomes" id="UP000179448"/>
    </source>
</evidence>
<evidence type="ECO:0000313" key="1">
    <source>
        <dbReference type="EMBL" id="OGI84150.1"/>
    </source>
</evidence>
<dbReference type="Proteomes" id="UP000179448">
    <property type="component" value="Unassembled WGS sequence"/>
</dbReference>
<gene>
    <name evidence="1" type="ORF">A2997_02215</name>
</gene>
<dbReference type="EMBL" id="MFUQ01000002">
    <property type="protein sequence ID" value="OGI84150.1"/>
    <property type="molecule type" value="Genomic_DNA"/>
</dbReference>
<proteinExistence type="predicted"/>
<name>A0A1F6WQL7_9BACT</name>